<evidence type="ECO:0000256" key="1">
    <source>
        <dbReference type="SAM" id="Phobius"/>
    </source>
</evidence>
<reference evidence="2" key="2">
    <citation type="submission" date="2020-05" db="EMBL/GenBank/DDBJ databases">
        <authorList>
            <person name="Kim H.-S."/>
            <person name="Proctor R.H."/>
            <person name="Brown D.W."/>
        </authorList>
    </citation>
    <scope>NUCLEOTIDE SEQUENCE</scope>
    <source>
        <strain evidence="2">NRRL 22465</strain>
    </source>
</reference>
<gene>
    <name evidence="2" type="ORF">FZEAL_5373</name>
</gene>
<keyword evidence="3" id="KW-1185">Reference proteome</keyword>
<dbReference type="AlphaFoldDB" id="A0A8H4UKQ9"/>
<feature type="transmembrane region" description="Helical" evidence="1">
    <location>
        <begin position="323"/>
        <end position="345"/>
    </location>
</feature>
<keyword evidence="1" id="KW-0472">Membrane</keyword>
<dbReference type="EMBL" id="JABEYC010000386">
    <property type="protein sequence ID" value="KAF4978212.1"/>
    <property type="molecule type" value="Genomic_DNA"/>
</dbReference>
<organism evidence="2 3">
    <name type="scientific">Fusarium zealandicum</name>
    <dbReference type="NCBI Taxonomy" id="1053134"/>
    <lineage>
        <taxon>Eukaryota</taxon>
        <taxon>Fungi</taxon>
        <taxon>Dikarya</taxon>
        <taxon>Ascomycota</taxon>
        <taxon>Pezizomycotina</taxon>
        <taxon>Sordariomycetes</taxon>
        <taxon>Hypocreomycetidae</taxon>
        <taxon>Hypocreales</taxon>
        <taxon>Nectriaceae</taxon>
        <taxon>Fusarium</taxon>
        <taxon>Fusarium staphyleae species complex</taxon>
    </lineage>
</organism>
<dbReference type="Proteomes" id="UP000635477">
    <property type="component" value="Unassembled WGS sequence"/>
</dbReference>
<evidence type="ECO:0008006" key="4">
    <source>
        <dbReference type="Google" id="ProtNLM"/>
    </source>
</evidence>
<protein>
    <recommendedName>
        <fullName evidence="4">Vacuolar protein sorting-associated protein 62</fullName>
    </recommendedName>
</protein>
<name>A0A8H4UKQ9_9HYPO</name>
<dbReference type="OrthoDB" id="188042at2759"/>
<keyword evidence="1" id="KW-0812">Transmembrane</keyword>
<accession>A0A8H4UKQ9</accession>
<dbReference type="PANTHER" id="PTHR48174">
    <property type="entry name" value="DUF946 FAMILY PROTEIN"/>
    <property type="match status" value="1"/>
</dbReference>
<sequence length="388" mass="44121">MPSDILSHIRHTTPKVNGTPVSGLPSLDLDNLEVLNDFGAEKVDLTSQDDPLAPPKWILGEAPDASGKIHNSTPCAVILVEKTKVDVDAFYFYFYSYNEGPNITQVMEPLNRLITGDAAASGMHFGNHVGDWEHNMIRFRKGKPVGIYYSQHVDGQAYNWDDSRVSMTDGRPTVYSGRGSHANYAEPGLQVHNAGLLDYCEAGQKWDPVLSAYYYRFDAATFTITPLIPPKQPSTSSPSSNLTSWFYFKGQWGDRTYPDSDPRQETLPRFKLKRFETGPNGPRFKHLVRKGLVRDEQRKKSWQERFVTIYMYLYPCCIRGWRIWMSLGALAVLLAGAVIGIIMGIRRFKTRGAAYTKIHDEDIALEDWRREEEALFSSDDEEVERRNH</sequence>
<proteinExistence type="predicted"/>
<dbReference type="InterPro" id="IPR009291">
    <property type="entry name" value="Vps62"/>
</dbReference>
<evidence type="ECO:0000313" key="2">
    <source>
        <dbReference type="EMBL" id="KAF4978212.1"/>
    </source>
</evidence>
<comment type="caution">
    <text evidence="2">The sequence shown here is derived from an EMBL/GenBank/DDBJ whole genome shotgun (WGS) entry which is preliminary data.</text>
</comment>
<keyword evidence="1" id="KW-1133">Transmembrane helix</keyword>
<dbReference type="PANTHER" id="PTHR48174:SF5">
    <property type="entry name" value="VACUOLAR PROTEIN SORTING-ASSOCIATED PROTEIN 62"/>
    <property type="match status" value="1"/>
</dbReference>
<evidence type="ECO:0000313" key="3">
    <source>
        <dbReference type="Proteomes" id="UP000635477"/>
    </source>
</evidence>
<dbReference type="Pfam" id="PF06101">
    <property type="entry name" value="Vps62"/>
    <property type="match status" value="1"/>
</dbReference>
<reference evidence="2" key="1">
    <citation type="journal article" date="2020" name="BMC Genomics">
        <title>Correction to: Identification and distribution of gene clusters required for synthesis of sphingolipid metabolism inhibitors in diverse species of the filamentous fungus Fusarium.</title>
        <authorList>
            <person name="Kim H.S."/>
            <person name="Lohmar J.M."/>
            <person name="Busman M."/>
            <person name="Brown D.W."/>
            <person name="Naumann T.A."/>
            <person name="Divon H.H."/>
            <person name="Lysoe E."/>
            <person name="Uhlig S."/>
            <person name="Proctor R.H."/>
        </authorList>
    </citation>
    <scope>NUCLEOTIDE SEQUENCE</scope>
    <source>
        <strain evidence="2">NRRL 22465</strain>
    </source>
</reference>